<dbReference type="Pfam" id="PF00285">
    <property type="entry name" value="Citrate_synt"/>
    <property type="match status" value="1"/>
</dbReference>
<dbReference type="GO" id="GO:0046912">
    <property type="term" value="F:acyltransferase activity, acyl groups converted into alkyl on transfer"/>
    <property type="evidence" value="ECO:0007669"/>
    <property type="project" value="InterPro"/>
</dbReference>
<reference evidence="5" key="1">
    <citation type="submission" date="2020-05" db="EMBL/GenBank/DDBJ databases">
        <title>Mycena genomes resolve the evolution of fungal bioluminescence.</title>
        <authorList>
            <person name="Tsai I.J."/>
        </authorList>
    </citation>
    <scope>NUCLEOTIDE SEQUENCE</scope>
    <source>
        <strain evidence="5">110903Hualien_Pintung</strain>
    </source>
</reference>
<sequence>MSETTPLNDQPELTLFEAVAQRIPSRAAVATELLTKHRDTTIHELTVGSVMMGMRGTPALLWEISETNAYGIKYHGKTVTELKQLLPKWPGSTQIAPEAMLWYLYTAQVPTQSQVEKLTADLVLRAKLPADAEAFCDALAKDIAADAQIMMTLTYLARYSKFTAAVTKGTHKNDLWKAVLEDALDISSRFPMIMARVYANKHDLPHQDWTTELDLAANYTRHIGRGDDFDYTEFTRLCWALYMDHGANVSAHAMRLCSSAWTDSYLMVVSGMIAGTGPLHAKAIADSVMFNLAMIRSLGQSPSTDDITAYVGRHLSGGKIVPGFGHALLRVPDARLAFLDEFLESHPSSDPKTHSFLSLIKNINSVVPDLLREKVLTMKNPHPNADALSGSILHAYGMDVDFMMSFFATSRVAGFLVQQVWDRALGLSMERPLSLTMEELLAKARPANEANGHTNGHANGTANGH</sequence>
<dbReference type="GO" id="GO:0005975">
    <property type="term" value="P:carbohydrate metabolic process"/>
    <property type="evidence" value="ECO:0007669"/>
    <property type="project" value="TreeGrafter"/>
</dbReference>
<dbReference type="InterPro" id="IPR016143">
    <property type="entry name" value="Citrate_synth-like_sm_a-sub"/>
</dbReference>
<dbReference type="InterPro" id="IPR016142">
    <property type="entry name" value="Citrate_synth-like_lrg_a-sub"/>
</dbReference>
<evidence type="ECO:0000256" key="2">
    <source>
        <dbReference type="ARBA" id="ARBA00022946"/>
    </source>
</evidence>
<evidence type="ECO:0000256" key="3">
    <source>
        <dbReference type="ARBA" id="ARBA00023128"/>
    </source>
</evidence>
<dbReference type="PANTHER" id="PTHR11739:SF15">
    <property type="entry name" value="CITRATE SYNTHASE 3, MITOCHONDRIAL"/>
    <property type="match status" value="1"/>
</dbReference>
<keyword evidence="4" id="KW-0808">Transferase</keyword>
<dbReference type="Gene3D" id="1.10.580.10">
    <property type="entry name" value="Citrate Synthase, domain 1"/>
    <property type="match status" value="1"/>
</dbReference>
<organism evidence="5 6">
    <name type="scientific">Mycena chlorophos</name>
    <name type="common">Agaric fungus</name>
    <name type="synonym">Agaricus chlorophos</name>
    <dbReference type="NCBI Taxonomy" id="658473"/>
    <lineage>
        <taxon>Eukaryota</taxon>
        <taxon>Fungi</taxon>
        <taxon>Dikarya</taxon>
        <taxon>Basidiomycota</taxon>
        <taxon>Agaricomycotina</taxon>
        <taxon>Agaricomycetes</taxon>
        <taxon>Agaricomycetidae</taxon>
        <taxon>Agaricales</taxon>
        <taxon>Marasmiineae</taxon>
        <taxon>Mycenaceae</taxon>
        <taxon>Mycena</taxon>
    </lineage>
</organism>
<keyword evidence="2" id="KW-0809">Transit peptide</keyword>
<name>A0A8H6WHC3_MYCCL</name>
<proteinExistence type="inferred from homology"/>
<evidence type="ECO:0000313" key="5">
    <source>
        <dbReference type="EMBL" id="KAF7316846.1"/>
    </source>
</evidence>
<dbReference type="InterPro" id="IPR036969">
    <property type="entry name" value="Citrate_synthase_sf"/>
</dbReference>
<dbReference type="OrthoDB" id="8017587at2759"/>
<accession>A0A8H6WHC3</accession>
<dbReference type="PANTHER" id="PTHR11739">
    <property type="entry name" value="CITRATE SYNTHASE"/>
    <property type="match status" value="1"/>
</dbReference>
<dbReference type="InterPro" id="IPR002020">
    <property type="entry name" value="Citrate_synthase"/>
</dbReference>
<dbReference type="PRINTS" id="PR00143">
    <property type="entry name" value="CITRTSNTHASE"/>
</dbReference>
<comment type="similarity">
    <text evidence="4">Belongs to the citrate synthase family.</text>
</comment>
<dbReference type="Gene3D" id="1.10.230.10">
    <property type="entry name" value="Cytochrome P450-Terp, domain 2"/>
    <property type="match status" value="1"/>
</dbReference>
<dbReference type="GO" id="GO:0005759">
    <property type="term" value="C:mitochondrial matrix"/>
    <property type="evidence" value="ECO:0007669"/>
    <property type="project" value="TreeGrafter"/>
</dbReference>
<dbReference type="SUPFAM" id="SSF48256">
    <property type="entry name" value="Citrate synthase"/>
    <property type="match status" value="1"/>
</dbReference>
<dbReference type="AlphaFoldDB" id="A0A8H6WHC3"/>
<evidence type="ECO:0000313" key="6">
    <source>
        <dbReference type="Proteomes" id="UP000613580"/>
    </source>
</evidence>
<keyword evidence="6" id="KW-1185">Reference proteome</keyword>
<evidence type="ECO:0000256" key="4">
    <source>
        <dbReference type="RuleBase" id="RU000441"/>
    </source>
</evidence>
<keyword evidence="3" id="KW-0496">Mitochondrion</keyword>
<dbReference type="Proteomes" id="UP000613580">
    <property type="component" value="Unassembled WGS sequence"/>
</dbReference>
<dbReference type="EMBL" id="JACAZE010000005">
    <property type="protein sequence ID" value="KAF7316846.1"/>
    <property type="molecule type" value="Genomic_DNA"/>
</dbReference>
<dbReference type="GO" id="GO:0006099">
    <property type="term" value="P:tricarboxylic acid cycle"/>
    <property type="evidence" value="ECO:0007669"/>
    <property type="project" value="TreeGrafter"/>
</dbReference>
<gene>
    <name evidence="5" type="ORF">HMN09_00417900</name>
</gene>
<protein>
    <recommendedName>
        <fullName evidence="4">Citrate synthase</fullName>
    </recommendedName>
</protein>
<comment type="subcellular location">
    <subcellularLocation>
        <location evidence="1">Mitochondrion</location>
    </subcellularLocation>
</comment>
<comment type="caution">
    <text evidence="5">The sequence shown here is derived from an EMBL/GenBank/DDBJ whole genome shotgun (WGS) entry which is preliminary data.</text>
</comment>
<evidence type="ECO:0000256" key="1">
    <source>
        <dbReference type="ARBA" id="ARBA00004173"/>
    </source>
</evidence>